<evidence type="ECO:0000313" key="1">
    <source>
        <dbReference type="EMBL" id="PWI33070.1"/>
    </source>
</evidence>
<evidence type="ECO:0000313" key="2">
    <source>
        <dbReference type="Proteomes" id="UP000245362"/>
    </source>
</evidence>
<dbReference type="RefSeq" id="WP_109320187.1">
    <property type="nucleotide sequence ID" value="NZ_QFWT01000006.1"/>
</dbReference>
<proteinExistence type="predicted"/>
<gene>
    <name evidence="1" type="ORF">DI392_12235</name>
</gene>
<dbReference type="Proteomes" id="UP000245362">
    <property type="component" value="Unassembled WGS sequence"/>
</dbReference>
<comment type="caution">
    <text evidence="1">The sequence shown here is derived from an EMBL/GenBank/DDBJ whole genome shotgun (WGS) entry which is preliminary data.</text>
</comment>
<dbReference type="EMBL" id="QFWT01000006">
    <property type="protein sequence ID" value="PWI33070.1"/>
    <property type="molecule type" value="Genomic_DNA"/>
</dbReference>
<protein>
    <submittedName>
        <fullName evidence="1">Uncharacterized protein</fullName>
    </submittedName>
</protein>
<dbReference type="AlphaFoldDB" id="A0A2U3B8E3"/>
<reference evidence="1 2" key="1">
    <citation type="submission" date="2018-05" db="EMBL/GenBank/DDBJ databases">
        <title>Vibrio limimaris sp. nov., isolated from marine sediment.</title>
        <authorList>
            <person name="Li C.-M."/>
        </authorList>
    </citation>
    <scope>NUCLEOTIDE SEQUENCE [LARGE SCALE GENOMIC DNA]</scope>
    <source>
        <strain evidence="1 2">E4404</strain>
    </source>
</reference>
<sequence length="205" mass="24496">MIFNDFFTHKSDKIKFETAAWRGFKKHTGWKNKLRWSEKILYERIGYVIEKVLSTGDLSDAYHSNGSRFSIIEAAEQLRTLGNEELALKLLDDYAHIYTTSPFGPFPSRCNIPNRKYRYFEKWFKHHAINMWRDNKSYTYKQITTLLDAEAAKLVNQIWSDMKAKEKISEEDTNLYKELENSWPTERMQEYWLQEIEPIAKYPIS</sequence>
<organism evidence="1 2">
    <name type="scientific">Vibrio albus</name>
    <dbReference type="NCBI Taxonomy" id="2200953"/>
    <lineage>
        <taxon>Bacteria</taxon>
        <taxon>Pseudomonadati</taxon>
        <taxon>Pseudomonadota</taxon>
        <taxon>Gammaproteobacteria</taxon>
        <taxon>Vibrionales</taxon>
        <taxon>Vibrionaceae</taxon>
        <taxon>Vibrio</taxon>
    </lineage>
</organism>
<accession>A0A2U3B8E3</accession>
<keyword evidence="2" id="KW-1185">Reference proteome</keyword>
<name>A0A2U3B8E3_9VIBR</name>